<feature type="compositionally biased region" description="Basic and acidic residues" evidence="8">
    <location>
        <begin position="954"/>
        <end position="967"/>
    </location>
</feature>
<keyword evidence="7 10" id="KW-0695">RNA-directed DNA polymerase</keyword>
<dbReference type="GO" id="GO:0004190">
    <property type="term" value="F:aspartic-type endopeptidase activity"/>
    <property type="evidence" value="ECO:0007669"/>
    <property type="project" value="InterPro"/>
</dbReference>
<dbReference type="InterPro" id="IPR043128">
    <property type="entry name" value="Rev_trsase/Diguanyl_cyclase"/>
</dbReference>
<dbReference type="EC" id="2.7.7.49" evidence="1"/>
<dbReference type="InterPro" id="IPR011009">
    <property type="entry name" value="Kinase-like_dom_sf"/>
</dbReference>
<dbReference type="GO" id="GO:0003964">
    <property type="term" value="F:RNA-directed DNA polymerase activity"/>
    <property type="evidence" value="ECO:0007669"/>
    <property type="project" value="UniProtKB-KW"/>
</dbReference>
<evidence type="ECO:0000256" key="2">
    <source>
        <dbReference type="ARBA" id="ARBA00022679"/>
    </source>
</evidence>
<dbReference type="PANTHER" id="PTHR15503:SF45">
    <property type="entry name" value="RNA-DIRECTED DNA POLYMERASE HOMOLOG"/>
    <property type="match status" value="1"/>
</dbReference>
<proteinExistence type="predicted"/>
<dbReference type="GO" id="GO:0006508">
    <property type="term" value="P:proteolysis"/>
    <property type="evidence" value="ECO:0007669"/>
    <property type="project" value="InterPro"/>
</dbReference>
<evidence type="ECO:0000256" key="8">
    <source>
        <dbReference type="SAM" id="MobiDB-lite"/>
    </source>
</evidence>
<evidence type="ECO:0000256" key="5">
    <source>
        <dbReference type="ARBA" id="ARBA00022759"/>
    </source>
</evidence>
<dbReference type="SUPFAM" id="SSF53098">
    <property type="entry name" value="Ribonuclease H-like"/>
    <property type="match status" value="1"/>
</dbReference>
<dbReference type="InterPro" id="IPR021109">
    <property type="entry name" value="Peptidase_aspartic_dom_sf"/>
</dbReference>
<feature type="compositionally biased region" description="Low complexity" evidence="8">
    <location>
        <begin position="977"/>
        <end position="988"/>
    </location>
</feature>
<feature type="domain" description="Protein kinase" evidence="9">
    <location>
        <begin position="91"/>
        <end position="381"/>
    </location>
</feature>
<accession>A0A6L2MVF8</accession>
<dbReference type="Pfam" id="PF09786">
    <property type="entry name" value="CytochromB561_N"/>
    <property type="match status" value="1"/>
</dbReference>
<dbReference type="InterPro" id="IPR056924">
    <property type="entry name" value="SH3_Tf2-1"/>
</dbReference>
<dbReference type="GO" id="GO:0004519">
    <property type="term" value="F:endonuclease activity"/>
    <property type="evidence" value="ECO:0007669"/>
    <property type="project" value="UniProtKB-KW"/>
</dbReference>
<dbReference type="InterPro" id="IPR043502">
    <property type="entry name" value="DNA/RNA_pol_sf"/>
</dbReference>
<dbReference type="GO" id="GO:0003676">
    <property type="term" value="F:nucleic acid binding"/>
    <property type="evidence" value="ECO:0007669"/>
    <property type="project" value="InterPro"/>
</dbReference>
<dbReference type="InterPro" id="IPR012337">
    <property type="entry name" value="RNaseH-like_sf"/>
</dbReference>
<dbReference type="Pfam" id="PF00069">
    <property type="entry name" value="Pkinase"/>
    <property type="match status" value="1"/>
</dbReference>
<dbReference type="InterPro" id="IPR001969">
    <property type="entry name" value="Aspartic_peptidase_AS"/>
</dbReference>
<dbReference type="PROSITE" id="PS00141">
    <property type="entry name" value="ASP_PROTEASE"/>
    <property type="match status" value="1"/>
</dbReference>
<dbReference type="InterPro" id="IPR000719">
    <property type="entry name" value="Prot_kinase_dom"/>
</dbReference>
<feature type="compositionally biased region" description="Low complexity" evidence="8">
    <location>
        <begin position="572"/>
        <end position="583"/>
    </location>
</feature>
<evidence type="ECO:0000256" key="1">
    <source>
        <dbReference type="ARBA" id="ARBA00012493"/>
    </source>
</evidence>
<feature type="region of interest" description="Disordered" evidence="8">
    <location>
        <begin position="954"/>
        <end position="988"/>
    </location>
</feature>
<dbReference type="GO" id="GO:0005524">
    <property type="term" value="F:ATP binding"/>
    <property type="evidence" value="ECO:0007669"/>
    <property type="project" value="InterPro"/>
</dbReference>
<feature type="region of interest" description="Disordered" evidence="8">
    <location>
        <begin position="531"/>
        <end position="659"/>
    </location>
</feature>
<dbReference type="EMBL" id="BKCJ010007238">
    <property type="protein sequence ID" value="GEU76234.1"/>
    <property type="molecule type" value="Genomic_DNA"/>
</dbReference>
<keyword evidence="5" id="KW-0255">Endonuclease</keyword>
<feature type="compositionally biased region" description="Acidic residues" evidence="8">
    <location>
        <begin position="589"/>
        <end position="606"/>
    </location>
</feature>
<reference evidence="10" key="1">
    <citation type="journal article" date="2019" name="Sci. Rep.">
        <title>Draft genome of Tanacetum cinerariifolium, the natural source of mosquito coil.</title>
        <authorList>
            <person name="Yamashiro T."/>
            <person name="Shiraishi A."/>
            <person name="Satake H."/>
            <person name="Nakayama K."/>
        </authorList>
    </citation>
    <scope>NUCLEOTIDE SEQUENCE</scope>
</reference>
<feature type="compositionally biased region" description="Basic and acidic residues" evidence="8">
    <location>
        <begin position="560"/>
        <end position="571"/>
    </location>
</feature>
<comment type="caution">
    <text evidence="10">The sequence shown here is derived from an EMBL/GenBank/DDBJ whole genome shotgun (WGS) entry which is preliminary data.</text>
</comment>
<dbReference type="PROSITE" id="PS50011">
    <property type="entry name" value="PROTEIN_KINASE_DOM"/>
    <property type="match status" value="1"/>
</dbReference>
<dbReference type="Pfam" id="PF24626">
    <property type="entry name" value="SH3_Tf2-1"/>
    <property type="match status" value="1"/>
</dbReference>
<evidence type="ECO:0000313" key="10">
    <source>
        <dbReference type="EMBL" id="GEU76234.1"/>
    </source>
</evidence>
<dbReference type="Gene3D" id="2.40.70.10">
    <property type="entry name" value="Acid Proteases"/>
    <property type="match status" value="1"/>
</dbReference>
<dbReference type="InterPro" id="IPR041373">
    <property type="entry name" value="RT_RNaseH"/>
</dbReference>
<dbReference type="SUPFAM" id="SSF56672">
    <property type="entry name" value="DNA/RNA polymerases"/>
    <property type="match status" value="1"/>
</dbReference>
<dbReference type="Pfam" id="PF08284">
    <property type="entry name" value="RVP_2"/>
    <property type="match status" value="1"/>
</dbReference>
<keyword evidence="2" id="KW-0808">Transferase</keyword>
<evidence type="ECO:0000256" key="4">
    <source>
        <dbReference type="ARBA" id="ARBA00022722"/>
    </source>
</evidence>
<protein>
    <recommendedName>
        <fullName evidence="1">RNA-directed DNA polymerase</fullName>
        <ecNumber evidence="1">2.7.7.49</ecNumber>
    </recommendedName>
</protein>
<dbReference type="GO" id="GO:0004672">
    <property type="term" value="F:protein kinase activity"/>
    <property type="evidence" value="ECO:0007669"/>
    <property type="project" value="InterPro"/>
</dbReference>
<dbReference type="Gene3D" id="3.10.10.10">
    <property type="entry name" value="HIV Type 1 Reverse Transcriptase, subunit A, domain 1"/>
    <property type="match status" value="1"/>
</dbReference>
<dbReference type="SUPFAM" id="SSF56112">
    <property type="entry name" value="Protein kinase-like (PK-like)"/>
    <property type="match status" value="1"/>
</dbReference>
<keyword evidence="4" id="KW-0540">Nuclease</keyword>
<evidence type="ECO:0000256" key="3">
    <source>
        <dbReference type="ARBA" id="ARBA00022695"/>
    </source>
</evidence>
<dbReference type="Pfam" id="PF17917">
    <property type="entry name" value="RT_RNaseH"/>
    <property type="match status" value="1"/>
</dbReference>
<dbReference type="SUPFAM" id="SSF50630">
    <property type="entry name" value="Acid proteases"/>
    <property type="match status" value="1"/>
</dbReference>
<dbReference type="PANTHER" id="PTHR15503">
    <property type="entry name" value="LDOC1 RELATED"/>
    <property type="match status" value="1"/>
</dbReference>
<keyword evidence="3" id="KW-0548">Nucleotidyltransferase</keyword>
<dbReference type="CDD" id="cd01647">
    <property type="entry name" value="RT_LTR"/>
    <property type="match status" value="1"/>
</dbReference>
<gene>
    <name evidence="10" type="ORF">Tci_048212</name>
</gene>
<dbReference type="SMART" id="SM00220">
    <property type="entry name" value="S_TKc"/>
    <property type="match status" value="1"/>
</dbReference>
<sequence>MAPVTPPSMLMMPSPSTYEVGGPSTLAAEAQSFTLLAPRFYVPSPVNEDWHPYGEISLRVSVVEGHVQVSVPDGSSCSNSNGSKNKIEQEFERGETLGQWKFGSVVMCQSKVNGDQYACKSLPKGEEIVHKEVEIMQHLSGHQGIVTLKAMYEDAQYIHLVMELCSGGRLFDQMRKDGKMTLLTVSISNMSLPTLHVNYFLKVLQAFMALVLIGSLFAILKALSLWRISHNDQSNLTNRQLGLMGLKLKFQPFKVKAAKEEPKAKANASPLDKHVPLHPPFTGWDHISPHLNHEKSITGNGNKMHSFSTPSKPPVSLSVYIVPSQSPIMKTPTGKDQYASSPWRGSSSTEISTEKQHETFLADFDEKFSISTPLRDVHMSAGKMATPPPTISEFGSRGTNTSCTTSTPLRAVCMSPGSQKFSTPPWKWEVYLPPPMTMEDSIVVFERLDTIPKDEYSCMVDVLALAISRVRISAQASNMENTDNTNRNPEQAPVARKCSYKEFMSCQPINFKVSLPSPDCVPGLEHLPSPDYVPDPEHPPLPIEIPYVPEPEYPEYLAPSDDKEPLEDRPLPADASPIAASPDYVADSGPEEDPKEDPEEDPDDNQADYLADREDGDDEPSDDDDDGDTDDEDPEEEPFEEDDEEEEEHPASADSSAIPIGDLFLLARKTEALEADEPTHTPRSPISIPFSQTHLRAPLGYWATGIRMRALLPSTSSRTDIPEADMPPRKKACLTTPTLEFEIEESSAAGATRQPGPTESDLRRCRVEQAGYRITDTWDEIVDKLTEIAPIILEGVNERVTELDTTVRQRTDEFEEFNHNGPCQDFRDTGCCTDYPDYVTIDPVDYDTWTHRVYEFSRHRRSRWSDPMGSALTWWNSPMRAVRQDVAYAMPWAALKRMITDNYCPRESAKVERYIGGLPDMIHGSVKASNPQSMQEVIEFATEIMDKKMLTHVERQAEHKRKFDDTSRNTQHQQPVAAKNNNQNNKNNNQKAITCYECRVLGHYKSDYLKLKNGNQGNRARNRNTVAKAYAVGTAGTNPNSNVVTCTFLLNNHYALVLFDTGANRSFVSTAFSSLIDIIPTTLDHGYDVELADGRIIWVNTLIRGCTLNFLNHPFNIDLMPIEMGSFDVIIDMDWLVNYHAVIVCDEKLVRVPFGDEILIFYGDGSNNGQSRLNIISCTKTQRYFPKGFQDFPEVFPEDLLGIPPTCQVEFQINLVPGVAPVEWAPYQLAPSEMKEFSDQLKELADKVSIRPISSPWGALVLFVKKKDGSFWMCIDYQELNKLTVKNRYPLLRIDDLFDRLQGSSVYSKIDLRLGFHQLRNKQEHKEYLKLILELLKKEQFQGIHVDLAKIESIKDWASPKTATEIRQFLGAVPMKREKVIAYGSRKLKVHKKNYTTHDLELGAVVFALKIWRHYLNDYWARSPQINLEAQTEVMKPKNLKSEDVGGMLIENSKDPKNPRKEKFEPLFCSPGSDKMYQYMKLLYLWPNTKVDIATYDNITMDFVTNLPMTQSGNDTICVVVDQLTKSTYSLPMKETNPMDKLARLYLKEVVTRHGIPVSIICDRDPRKSERIIQTLEDMLRACVIDFGNGWERHLPLVEFSYNNSYHASIKAAPFEALYGVVCFGKRGKLNPRYIGPFKVLAKVGTIAYTLELPEQLSRVYNTFYVSNLKKCLSDEPLAISLDEVRIDDKLRFVEEPVEVMDRELQRLKQSHIPIIIFRWNSRRGPEFIWEREDRF</sequence>
<dbReference type="InterPro" id="IPR019176">
    <property type="entry name" value="Cytochrome_B561-rel"/>
</dbReference>
<evidence type="ECO:0000256" key="6">
    <source>
        <dbReference type="ARBA" id="ARBA00022801"/>
    </source>
</evidence>
<dbReference type="InterPro" id="IPR032567">
    <property type="entry name" value="RTL1-rel"/>
</dbReference>
<dbReference type="CDD" id="cd00303">
    <property type="entry name" value="retropepsin_like"/>
    <property type="match status" value="1"/>
</dbReference>
<dbReference type="Gene3D" id="1.10.510.10">
    <property type="entry name" value="Transferase(Phosphotransferase) domain 1"/>
    <property type="match status" value="1"/>
</dbReference>
<feature type="compositionally biased region" description="Pro residues" evidence="8">
    <location>
        <begin position="539"/>
        <end position="551"/>
    </location>
</feature>
<evidence type="ECO:0000256" key="7">
    <source>
        <dbReference type="ARBA" id="ARBA00022918"/>
    </source>
</evidence>
<evidence type="ECO:0000259" key="9">
    <source>
        <dbReference type="PROSITE" id="PS50011"/>
    </source>
</evidence>
<keyword evidence="6" id="KW-0378">Hydrolase</keyword>
<dbReference type="Gene3D" id="3.30.200.20">
    <property type="entry name" value="Phosphorylase Kinase, domain 1"/>
    <property type="match status" value="1"/>
</dbReference>
<dbReference type="Gene3D" id="3.30.70.270">
    <property type="match status" value="1"/>
</dbReference>
<name>A0A6L2MVF8_TANCI</name>
<dbReference type="InterPro" id="IPR036397">
    <property type="entry name" value="RNaseH_sf"/>
</dbReference>
<feature type="compositionally biased region" description="Acidic residues" evidence="8">
    <location>
        <begin position="614"/>
        <end position="648"/>
    </location>
</feature>
<dbReference type="Gene3D" id="3.30.420.10">
    <property type="entry name" value="Ribonuclease H-like superfamily/Ribonuclease H"/>
    <property type="match status" value="2"/>
</dbReference>
<organism evidence="10">
    <name type="scientific">Tanacetum cinerariifolium</name>
    <name type="common">Dalmatian daisy</name>
    <name type="synonym">Chrysanthemum cinerariifolium</name>
    <dbReference type="NCBI Taxonomy" id="118510"/>
    <lineage>
        <taxon>Eukaryota</taxon>
        <taxon>Viridiplantae</taxon>
        <taxon>Streptophyta</taxon>
        <taxon>Embryophyta</taxon>
        <taxon>Tracheophyta</taxon>
        <taxon>Spermatophyta</taxon>
        <taxon>Magnoliopsida</taxon>
        <taxon>eudicotyledons</taxon>
        <taxon>Gunneridae</taxon>
        <taxon>Pentapetalae</taxon>
        <taxon>asterids</taxon>
        <taxon>campanulids</taxon>
        <taxon>Asterales</taxon>
        <taxon>Asteraceae</taxon>
        <taxon>Asteroideae</taxon>
        <taxon>Anthemideae</taxon>
        <taxon>Anthemidinae</taxon>
        <taxon>Tanacetum</taxon>
    </lineage>
</organism>